<dbReference type="PATRIC" id="fig|1286094.4.peg.4046"/>
<feature type="compositionally biased region" description="Low complexity" evidence="1">
    <location>
        <begin position="142"/>
        <end position="151"/>
    </location>
</feature>
<reference evidence="2 3" key="1">
    <citation type="submission" date="2013-02" db="EMBL/GenBank/DDBJ databases">
        <title>Draft Genome Sequence of Streptomyces aurantiacus, Which Produces Setomimycin.</title>
        <authorList>
            <person name="Gruening B.A."/>
            <person name="Praeg A."/>
            <person name="Erxleben A."/>
            <person name="Guenther S."/>
            <person name="Mueller M."/>
        </authorList>
    </citation>
    <scope>NUCLEOTIDE SEQUENCE [LARGE SCALE GENOMIC DNA]</scope>
    <source>
        <strain evidence="2 3">JA 4570</strain>
    </source>
</reference>
<feature type="region of interest" description="Disordered" evidence="1">
    <location>
        <begin position="142"/>
        <end position="161"/>
    </location>
</feature>
<keyword evidence="3" id="KW-1185">Reference proteome</keyword>
<dbReference type="EMBL" id="AOPZ01000204">
    <property type="protein sequence ID" value="EPH42842.1"/>
    <property type="molecule type" value="Genomic_DNA"/>
</dbReference>
<evidence type="ECO:0000256" key="1">
    <source>
        <dbReference type="SAM" id="MobiDB-lite"/>
    </source>
</evidence>
<feature type="region of interest" description="Disordered" evidence="1">
    <location>
        <begin position="212"/>
        <end position="242"/>
    </location>
</feature>
<organism evidence="2 3">
    <name type="scientific">Streptomyces aurantiacus JA 4570</name>
    <dbReference type="NCBI Taxonomy" id="1286094"/>
    <lineage>
        <taxon>Bacteria</taxon>
        <taxon>Bacillati</taxon>
        <taxon>Actinomycetota</taxon>
        <taxon>Actinomycetes</taxon>
        <taxon>Kitasatosporales</taxon>
        <taxon>Streptomycetaceae</taxon>
        <taxon>Streptomyces</taxon>
        <taxon>Streptomyces aurantiacus group</taxon>
    </lineage>
</organism>
<protein>
    <recommendedName>
        <fullName evidence="4">Asp23/Gls24 family envelope stress response protein</fullName>
    </recommendedName>
</protein>
<evidence type="ECO:0000313" key="3">
    <source>
        <dbReference type="Proteomes" id="UP000014629"/>
    </source>
</evidence>
<evidence type="ECO:0008006" key="4">
    <source>
        <dbReference type="Google" id="ProtNLM"/>
    </source>
</evidence>
<evidence type="ECO:0000313" key="2">
    <source>
        <dbReference type="EMBL" id="EPH42842.1"/>
    </source>
</evidence>
<name>S4AN43_9ACTN</name>
<dbReference type="AlphaFoldDB" id="S4AN43"/>
<proteinExistence type="predicted"/>
<sequence length="242" mass="26042">MAMNEDGTPDGTAFGGVPEEETLPCGRELAQVWEQAGTDEPDPHTAGCPHCAEALRALRTLEGVVARARVDEPEERQWDTAALAGRVMDVVRLELRPGRTLALGEDDEDAWIVEAAAARTFRAAVDVLPGVRAGSCRVETDPMSTATAAPSARPPGRLPRGPARVRIEVQVGLSWNLRLVADDVRARIVEAADSELGLRIAAVDVVVADLLDETGRPDEADEEDRLDEELDEEDRLGEGGPR</sequence>
<feature type="region of interest" description="Disordered" evidence="1">
    <location>
        <begin position="1"/>
        <end position="21"/>
    </location>
</feature>
<dbReference type="Proteomes" id="UP000014629">
    <property type="component" value="Unassembled WGS sequence"/>
</dbReference>
<dbReference type="RefSeq" id="WP_016642217.1">
    <property type="nucleotide sequence ID" value="NZ_AOPZ01000204.1"/>
</dbReference>
<comment type="caution">
    <text evidence="2">The sequence shown here is derived from an EMBL/GenBank/DDBJ whole genome shotgun (WGS) entry which is preliminary data.</text>
</comment>
<accession>S4AN43</accession>
<gene>
    <name evidence="2" type="ORF">STRAU_4090</name>
</gene>
<feature type="compositionally biased region" description="Acidic residues" evidence="1">
    <location>
        <begin position="219"/>
        <end position="235"/>
    </location>
</feature>